<dbReference type="AlphaFoldDB" id="A0A165DV67"/>
<feature type="region of interest" description="Disordered" evidence="1">
    <location>
        <begin position="413"/>
        <end position="444"/>
    </location>
</feature>
<dbReference type="EMBL" id="KV424033">
    <property type="protein sequence ID" value="KZT53605.1"/>
    <property type="molecule type" value="Genomic_DNA"/>
</dbReference>
<evidence type="ECO:0000313" key="2">
    <source>
        <dbReference type="EMBL" id="KZT53605.1"/>
    </source>
</evidence>
<organism evidence="2 3">
    <name type="scientific">Calocera cornea HHB12733</name>
    <dbReference type="NCBI Taxonomy" id="1353952"/>
    <lineage>
        <taxon>Eukaryota</taxon>
        <taxon>Fungi</taxon>
        <taxon>Dikarya</taxon>
        <taxon>Basidiomycota</taxon>
        <taxon>Agaricomycotina</taxon>
        <taxon>Dacrymycetes</taxon>
        <taxon>Dacrymycetales</taxon>
        <taxon>Dacrymycetaceae</taxon>
        <taxon>Calocera</taxon>
    </lineage>
</organism>
<feature type="compositionally biased region" description="Polar residues" evidence="1">
    <location>
        <begin position="417"/>
        <end position="444"/>
    </location>
</feature>
<name>A0A165DV67_9BASI</name>
<feature type="compositionally biased region" description="Polar residues" evidence="1">
    <location>
        <begin position="153"/>
        <end position="165"/>
    </location>
</feature>
<accession>A0A165DV67</accession>
<reference evidence="2 3" key="1">
    <citation type="journal article" date="2016" name="Mol. Biol. Evol.">
        <title>Comparative Genomics of Early-Diverging Mushroom-Forming Fungi Provides Insights into the Origins of Lignocellulose Decay Capabilities.</title>
        <authorList>
            <person name="Nagy L.G."/>
            <person name="Riley R."/>
            <person name="Tritt A."/>
            <person name="Adam C."/>
            <person name="Daum C."/>
            <person name="Floudas D."/>
            <person name="Sun H."/>
            <person name="Yadav J.S."/>
            <person name="Pangilinan J."/>
            <person name="Larsson K.H."/>
            <person name="Matsuura K."/>
            <person name="Barry K."/>
            <person name="Labutti K."/>
            <person name="Kuo R."/>
            <person name="Ohm R.A."/>
            <person name="Bhattacharya S.S."/>
            <person name="Shirouzu T."/>
            <person name="Yoshinaga Y."/>
            <person name="Martin F.M."/>
            <person name="Grigoriev I.V."/>
            <person name="Hibbett D.S."/>
        </authorList>
    </citation>
    <scope>NUCLEOTIDE SEQUENCE [LARGE SCALE GENOMIC DNA]</scope>
    <source>
        <strain evidence="2 3">HHB12733</strain>
    </source>
</reference>
<proteinExistence type="predicted"/>
<protein>
    <submittedName>
        <fullName evidence="2">Uncharacterized protein</fullName>
    </submittedName>
</protein>
<evidence type="ECO:0000256" key="1">
    <source>
        <dbReference type="SAM" id="MobiDB-lite"/>
    </source>
</evidence>
<evidence type="ECO:0000313" key="3">
    <source>
        <dbReference type="Proteomes" id="UP000076842"/>
    </source>
</evidence>
<gene>
    <name evidence="2" type="ORF">CALCODRAFT_511317</name>
</gene>
<feature type="region of interest" description="Disordered" evidence="1">
    <location>
        <begin position="142"/>
        <end position="166"/>
    </location>
</feature>
<dbReference type="InParanoid" id="A0A165DV67"/>
<dbReference type="Proteomes" id="UP000076842">
    <property type="component" value="Unassembled WGS sequence"/>
</dbReference>
<keyword evidence="3" id="KW-1185">Reference proteome</keyword>
<sequence length="511" mass="55883">MATLLPDAVSAIVDMSAVNVDWTAVLSSPHISRLVRLTIYDFVEEDASLWRLLTDNIKKFMGDSWCSTAWIEYNQWAYTEEDDTDPVDPCYLFGRGESDPIVADPVYSAANDIVHNHDAGICGSTNIPMDNNDISIKSSAANDRVQSPDPIHPQSTSLPTSSAPQPNAAYEARRYEMVPSRDVTFDAMAAYHEICYRSAWGFVRSRTSVDDPLPDIPENIASTVIIDCGSPEFGRAHVFVAVDPDMEVTLCDNIVAHNCLPSKSEIEFVDPLDEDGSVIGGMHSEWCMECDTDYGIDKLDDVPRGLRTTCGGPVLEPGQSFPWSCRNCTERGLRCSYSIVANLEYAAVLVTLESKKEDASLLSYRSTLPVVAYHPNGTSSRIVGYPWMKHVSVGLGNARLDAISSPLWIRRSSSSPVTPSANTAHAQSTAHRSTVDPSADMSSHVVTDPILSGDVSATPNHDPFPALRAEASRFPNSGLSQWRGPSLPSAESMSDFSYGHSSNPYMIDLFR</sequence>